<keyword evidence="2" id="KW-1185">Reference proteome</keyword>
<evidence type="ECO:0000313" key="2">
    <source>
        <dbReference type="Proteomes" id="UP000887013"/>
    </source>
</evidence>
<dbReference type="Proteomes" id="UP000887013">
    <property type="component" value="Unassembled WGS sequence"/>
</dbReference>
<reference evidence="1" key="1">
    <citation type="submission" date="2020-08" db="EMBL/GenBank/DDBJ databases">
        <title>Multicomponent nature underlies the extraordinary mechanical properties of spider dragline silk.</title>
        <authorList>
            <person name="Kono N."/>
            <person name="Nakamura H."/>
            <person name="Mori M."/>
            <person name="Yoshida Y."/>
            <person name="Ohtoshi R."/>
            <person name="Malay A.D."/>
            <person name="Moran D.A.P."/>
            <person name="Tomita M."/>
            <person name="Numata K."/>
            <person name="Arakawa K."/>
        </authorList>
    </citation>
    <scope>NUCLEOTIDE SEQUENCE</scope>
</reference>
<proteinExistence type="predicted"/>
<sequence>MRQIFSDSYILQEKVLNDFIERVEIQGNPNSSDKFAKEGLRKPWRELEQKRKKEYRIRKKFMKKLRKNINDSNEIQNQQDKVHRKEDKCHSKCTVSIAMPGNVCNFPPELRTRIIGQVGSL</sequence>
<accession>A0A8X6TZJ9</accession>
<name>A0A8X6TZJ9_NEPPI</name>
<organism evidence="1 2">
    <name type="scientific">Nephila pilipes</name>
    <name type="common">Giant wood spider</name>
    <name type="synonym">Nephila maculata</name>
    <dbReference type="NCBI Taxonomy" id="299642"/>
    <lineage>
        <taxon>Eukaryota</taxon>
        <taxon>Metazoa</taxon>
        <taxon>Ecdysozoa</taxon>
        <taxon>Arthropoda</taxon>
        <taxon>Chelicerata</taxon>
        <taxon>Arachnida</taxon>
        <taxon>Araneae</taxon>
        <taxon>Araneomorphae</taxon>
        <taxon>Entelegynae</taxon>
        <taxon>Araneoidea</taxon>
        <taxon>Nephilidae</taxon>
        <taxon>Nephila</taxon>
    </lineage>
</organism>
<comment type="caution">
    <text evidence="1">The sequence shown here is derived from an EMBL/GenBank/DDBJ whole genome shotgun (WGS) entry which is preliminary data.</text>
</comment>
<protein>
    <submittedName>
        <fullName evidence="1">Uncharacterized protein</fullName>
    </submittedName>
</protein>
<evidence type="ECO:0000313" key="1">
    <source>
        <dbReference type="EMBL" id="GFT66496.1"/>
    </source>
</evidence>
<gene>
    <name evidence="1" type="ORF">NPIL_234381</name>
</gene>
<dbReference type="AlphaFoldDB" id="A0A8X6TZJ9"/>
<dbReference type="EMBL" id="BMAW01020120">
    <property type="protein sequence ID" value="GFT66496.1"/>
    <property type="molecule type" value="Genomic_DNA"/>
</dbReference>